<evidence type="ECO:0000256" key="1">
    <source>
        <dbReference type="ARBA" id="ARBA00022670"/>
    </source>
</evidence>
<dbReference type="Pfam" id="PF01546">
    <property type="entry name" value="Peptidase_M20"/>
    <property type="match status" value="1"/>
</dbReference>
<dbReference type="Gene3D" id="3.40.630.10">
    <property type="entry name" value="Zn peptidases"/>
    <property type="match status" value="1"/>
</dbReference>
<evidence type="ECO:0000256" key="3">
    <source>
        <dbReference type="ARBA" id="ARBA00022801"/>
    </source>
</evidence>
<proteinExistence type="predicted"/>
<dbReference type="InterPro" id="IPR002933">
    <property type="entry name" value="Peptidase_M20"/>
</dbReference>
<dbReference type="SUPFAM" id="SSF53187">
    <property type="entry name" value="Zn-dependent exopeptidases"/>
    <property type="match status" value="1"/>
</dbReference>
<accession>A0A7X5VHQ6</accession>
<dbReference type="PANTHER" id="PTHR43270">
    <property type="entry name" value="BETA-ALA-HIS DIPEPTIDASE"/>
    <property type="match status" value="1"/>
</dbReference>
<dbReference type="NCBIfam" id="NF005914">
    <property type="entry name" value="PRK07907.1"/>
    <property type="match status" value="1"/>
</dbReference>
<dbReference type="PANTHER" id="PTHR43270:SF12">
    <property type="entry name" value="SUCCINYL-DIAMINOPIMELATE DESUCCINYLASE"/>
    <property type="match status" value="1"/>
</dbReference>
<dbReference type="EMBL" id="JAASRO010000001">
    <property type="protein sequence ID" value="NIK61515.1"/>
    <property type="molecule type" value="Genomic_DNA"/>
</dbReference>
<keyword evidence="2" id="KW-0479">Metal-binding</keyword>
<reference evidence="5 6" key="1">
    <citation type="submission" date="2020-03" db="EMBL/GenBank/DDBJ databases">
        <title>Sequencing the genomes of 1000 actinobacteria strains.</title>
        <authorList>
            <person name="Klenk H.-P."/>
        </authorList>
    </citation>
    <scope>NUCLEOTIDE SEQUENCE [LARGE SCALE GENOMIC DNA]</scope>
    <source>
        <strain evidence="5 6">DSM 45490</strain>
    </source>
</reference>
<dbReference type="Gene3D" id="3.30.70.360">
    <property type="match status" value="1"/>
</dbReference>
<keyword evidence="3" id="KW-0378">Hydrolase</keyword>
<gene>
    <name evidence="5" type="ORF">BJY22_007232</name>
</gene>
<evidence type="ECO:0000256" key="2">
    <source>
        <dbReference type="ARBA" id="ARBA00022723"/>
    </source>
</evidence>
<evidence type="ECO:0000313" key="5">
    <source>
        <dbReference type="EMBL" id="NIK61515.1"/>
    </source>
</evidence>
<dbReference type="AlphaFoldDB" id="A0A7X5VHQ6"/>
<evidence type="ECO:0000313" key="6">
    <source>
        <dbReference type="Proteomes" id="UP000555407"/>
    </source>
</evidence>
<dbReference type="RefSeq" id="WP_167216066.1">
    <property type="nucleotide sequence ID" value="NZ_JAASRO010000001.1"/>
</dbReference>
<dbReference type="GO" id="GO:0008233">
    <property type="term" value="F:peptidase activity"/>
    <property type="evidence" value="ECO:0007669"/>
    <property type="project" value="UniProtKB-KW"/>
</dbReference>
<feature type="domain" description="Peptidase M20 dimerisation" evidence="4">
    <location>
        <begin position="197"/>
        <end position="343"/>
    </location>
</feature>
<dbReference type="InterPro" id="IPR011650">
    <property type="entry name" value="Peptidase_M20_dimer"/>
</dbReference>
<dbReference type="Proteomes" id="UP000555407">
    <property type="component" value="Unassembled WGS sequence"/>
</dbReference>
<comment type="caution">
    <text evidence="5">The sequence shown here is derived from an EMBL/GenBank/DDBJ whole genome shotgun (WGS) entry which is preliminary data.</text>
</comment>
<keyword evidence="1" id="KW-0645">Protease</keyword>
<evidence type="ECO:0000259" key="4">
    <source>
        <dbReference type="Pfam" id="PF07687"/>
    </source>
</evidence>
<name>A0A7X5VHQ6_9ACTN</name>
<dbReference type="InterPro" id="IPR051458">
    <property type="entry name" value="Cyt/Met_Dipeptidase"/>
</dbReference>
<dbReference type="GO" id="GO:0006508">
    <property type="term" value="P:proteolysis"/>
    <property type="evidence" value="ECO:0007669"/>
    <property type="project" value="UniProtKB-KW"/>
</dbReference>
<sequence>MTSTVQSSPLSDRVDAVLPKVLADLAALVSIPSVSSSPAHESDVRRSAEASASLLESAGLSAEVVAVGGHPSVIAHRAGPAGAPTVLLYAHHDVQPAGDPARWDSPPFEATYRGDRLVGRGAADDKAGLAVHLAAVLAHGNTLPVSVTVLVDGEEEIGSPTLADLITTHRDRLAAEVIVIADSVNWAVGVPALTISLRGVLELVVEVRTLDHPLHSGAWGGAVPDALMTLIATLASLHNPDGSVAVGGLVGGSGATVDYDLERFRADAGLLDDVTPIGTGALTDRLWNQPSITVTGLDAPAVDGAAGMLSAIARAKISIRLAPGDDPEHAEAALLDHLRFHLPFGAHLTVTRGASAHPANVTAPHDVRTAALQALQLAWNGTAPVEIGCGGTLPLIHLFHEAFPEAAILVTGVEDPDTRAHGPNESLHLKDFRNACLAEAHLLRLLAHLSGCGQLGGTEAT</sequence>
<keyword evidence="6" id="KW-1185">Reference proteome</keyword>
<organism evidence="5 6">
    <name type="scientific">Kribbella shirazensis</name>
    <dbReference type="NCBI Taxonomy" id="1105143"/>
    <lineage>
        <taxon>Bacteria</taxon>
        <taxon>Bacillati</taxon>
        <taxon>Actinomycetota</taxon>
        <taxon>Actinomycetes</taxon>
        <taxon>Propionibacteriales</taxon>
        <taxon>Kribbellaceae</taxon>
        <taxon>Kribbella</taxon>
    </lineage>
</organism>
<dbReference type="Pfam" id="PF07687">
    <property type="entry name" value="M20_dimer"/>
    <property type="match status" value="1"/>
</dbReference>
<dbReference type="GO" id="GO:0046872">
    <property type="term" value="F:metal ion binding"/>
    <property type="evidence" value="ECO:0007669"/>
    <property type="project" value="UniProtKB-KW"/>
</dbReference>
<protein>
    <submittedName>
        <fullName evidence="5">Acetylornithine deacetylase/succinyl-diaminopimelate desuccinylase-like protein</fullName>
    </submittedName>
</protein>